<dbReference type="EMBL" id="CP006933">
    <property type="protein sequence ID" value="AIS32845.1"/>
    <property type="molecule type" value="Genomic_DNA"/>
</dbReference>
<dbReference type="PANTHER" id="PTHR12714:SF9">
    <property type="entry name" value="PROTEIN-S-ISOPRENYLCYSTEINE O-METHYLTRANSFERASE"/>
    <property type="match status" value="1"/>
</dbReference>
<evidence type="ECO:0000256" key="3">
    <source>
        <dbReference type="ARBA" id="ARBA00022989"/>
    </source>
</evidence>
<sequence length="215" mass="24536">MVEIEKKDKILFIFMAAAILCSYLLLEDKQTLLYLFLLIFLGYSFTSLYVSHHYGAQIKGWSSVIAERDYTSFLLTIPQAGIMGALVITLYPGFYMPIPLIAGFILMIVGMGFNLVVRKELGKNWVPLSKTTPNQELVTDGLYSRVRHPFYLSILILFTGVAVISWNWYGLIFLMALVGGLIIRIKKEENNLIIKFGDEYHEYMEKTGMLIPKIT</sequence>
<gene>
    <name evidence="6" type="ORF">BRM9_2043</name>
</gene>
<dbReference type="GeneID" id="25399538"/>
<evidence type="ECO:0000313" key="6">
    <source>
        <dbReference type="EMBL" id="AIS32845.1"/>
    </source>
</evidence>
<feature type="transmembrane region" description="Helical" evidence="5">
    <location>
        <begin position="70"/>
        <end position="91"/>
    </location>
</feature>
<keyword evidence="3 5" id="KW-1133">Transmembrane helix</keyword>
<dbReference type="PANTHER" id="PTHR12714">
    <property type="entry name" value="PROTEIN-S ISOPRENYLCYSTEINE O-METHYLTRANSFERASE"/>
    <property type="match status" value="1"/>
</dbReference>
<organism evidence="6 7">
    <name type="scientific">Methanobacterium formicicum</name>
    <dbReference type="NCBI Taxonomy" id="2162"/>
    <lineage>
        <taxon>Archaea</taxon>
        <taxon>Methanobacteriati</taxon>
        <taxon>Methanobacteriota</taxon>
        <taxon>Methanomada group</taxon>
        <taxon>Methanobacteria</taxon>
        <taxon>Methanobacteriales</taxon>
        <taxon>Methanobacteriaceae</taxon>
        <taxon>Methanobacterium</taxon>
    </lineage>
</organism>
<accession>A0A089ZHL8</accession>
<dbReference type="RefSeq" id="WP_052400031.1">
    <property type="nucleotide sequence ID" value="NZ_CP006933.1"/>
</dbReference>
<evidence type="ECO:0000256" key="2">
    <source>
        <dbReference type="ARBA" id="ARBA00022692"/>
    </source>
</evidence>
<dbReference type="GO" id="GO:0012505">
    <property type="term" value="C:endomembrane system"/>
    <property type="evidence" value="ECO:0007669"/>
    <property type="project" value="UniProtKB-SubCell"/>
</dbReference>
<keyword evidence="2 5" id="KW-0812">Transmembrane</keyword>
<feature type="transmembrane region" description="Helical" evidence="5">
    <location>
        <begin position="150"/>
        <end position="183"/>
    </location>
</feature>
<name>A0A089ZHL8_METFO</name>
<reference evidence="6 7" key="1">
    <citation type="submission" date="2013-12" db="EMBL/GenBank/DDBJ databases">
        <title>The complete genome sequence of Methanobacterium sp. BRM9.</title>
        <authorList>
            <consortium name="Pastoral Greenhouse Gas Research Consortium"/>
            <person name="Kelly W.J."/>
            <person name="Leahy S.C."/>
            <person name="Perry R."/>
            <person name="Li D."/>
            <person name="Altermann E."/>
            <person name="Lambie S.C."/>
            <person name="Attwood G.T."/>
        </authorList>
    </citation>
    <scope>NUCLEOTIDE SEQUENCE [LARGE SCALE GENOMIC DNA]</scope>
    <source>
        <strain evidence="6 7">BRM9</strain>
    </source>
</reference>
<protein>
    <submittedName>
        <fullName evidence="6">Isoprenylcysteine carboxyl methyltransferase family protein</fullName>
    </submittedName>
</protein>
<evidence type="ECO:0000313" key="7">
    <source>
        <dbReference type="Proteomes" id="UP000029661"/>
    </source>
</evidence>
<feature type="transmembrane region" description="Helical" evidence="5">
    <location>
        <begin position="9"/>
        <end position="26"/>
    </location>
</feature>
<evidence type="ECO:0000256" key="5">
    <source>
        <dbReference type="SAM" id="Phobius"/>
    </source>
</evidence>
<dbReference type="STRING" id="2162.BRM9_2043"/>
<feature type="transmembrane region" description="Helical" evidence="5">
    <location>
        <begin position="32"/>
        <end position="50"/>
    </location>
</feature>
<dbReference type="Pfam" id="PF04191">
    <property type="entry name" value="PEMT"/>
    <property type="match status" value="1"/>
</dbReference>
<dbReference type="AlphaFoldDB" id="A0A089ZHL8"/>
<dbReference type="PROSITE" id="PS50244">
    <property type="entry name" value="S5A_REDUCTASE"/>
    <property type="match status" value="1"/>
</dbReference>
<dbReference type="GO" id="GO:0032259">
    <property type="term" value="P:methylation"/>
    <property type="evidence" value="ECO:0007669"/>
    <property type="project" value="UniProtKB-KW"/>
</dbReference>
<dbReference type="OrthoDB" id="148346at2157"/>
<keyword evidence="6" id="KW-0808">Transferase</keyword>
<keyword evidence="6" id="KW-0489">Methyltransferase</keyword>
<dbReference type="Proteomes" id="UP000029661">
    <property type="component" value="Chromosome"/>
</dbReference>
<evidence type="ECO:0000256" key="1">
    <source>
        <dbReference type="ARBA" id="ARBA00004127"/>
    </source>
</evidence>
<proteinExistence type="predicted"/>
<keyword evidence="4 5" id="KW-0472">Membrane</keyword>
<dbReference type="GO" id="GO:0008168">
    <property type="term" value="F:methyltransferase activity"/>
    <property type="evidence" value="ECO:0007669"/>
    <property type="project" value="UniProtKB-KW"/>
</dbReference>
<dbReference type="KEGG" id="mfc:BRM9_2043"/>
<dbReference type="Gene3D" id="1.20.120.1630">
    <property type="match status" value="1"/>
</dbReference>
<dbReference type="InterPro" id="IPR007318">
    <property type="entry name" value="Phopholipid_MeTrfase"/>
</dbReference>
<evidence type="ECO:0000256" key="4">
    <source>
        <dbReference type="ARBA" id="ARBA00023136"/>
    </source>
</evidence>
<feature type="transmembrane region" description="Helical" evidence="5">
    <location>
        <begin position="97"/>
        <end position="117"/>
    </location>
</feature>
<comment type="subcellular location">
    <subcellularLocation>
        <location evidence="1">Endomembrane system</location>
        <topology evidence="1">Multi-pass membrane protein</topology>
    </subcellularLocation>
</comment>